<sequence>MPIQSKAQQRLMQGVAHSPEFAKKVGIKQSVGKEFVKAGPAKKKLPEKKK</sequence>
<gene>
    <name evidence="1" type="ORF">UFOVP229_70</name>
</gene>
<proteinExistence type="predicted"/>
<protein>
    <submittedName>
        <fullName evidence="1">Uncharacterized protein</fullName>
    </submittedName>
</protein>
<dbReference type="EMBL" id="LR798271">
    <property type="protein sequence ID" value="CAB5219422.1"/>
    <property type="molecule type" value="Genomic_DNA"/>
</dbReference>
<accession>A0A6J7WRQ1</accession>
<reference evidence="1" key="1">
    <citation type="submission" date="2020-05" db="EMBL/GenBank/DDBJ databases">
        <authorList>
            <person name="Chiriac C."/>
            <person name="Salcher M."/>
            <person name="Ghai R."/>
            <person name="Kavagutti S V."/>
        </authorList>
    </citation>
    <scope>NUCLEOTIDE SEQUENCE</scope>
</reference>
<evidence type="ECO:0000313" key="1">
    <source>
        <dbReference type="EMBL" id="CAB5219422.1"/>
    </source>
</evidence>
<name>A0A6J7WRQ1_9CAUD</name>
<organism evidence="1">
    <name type="scientific">uncultured Caudovirales phage</name>
    <dbReference type="NCBI Taxonomy" id="2100421"/>
    <lineage>
        <taxon>Viruses</taxon>
        <taxon>Duplodnaviria</taxon>
        <taxon>Heunggongvirae</taxon>
        <taxon>Uroviricota</taxon>
        <taxon>Caudoviricetes</taxon>
        <taxon>Peduoviridae</taxon>
        <taxon>Maltschvirus</taxon>
        <taxon>Maltschvirus maltsch</taxon>
    </lineage>
</organism>